<dbReference type="InterPro" id="IPR050311">
    <property type="entry name" value="ORC1/CDC6"/>
</dbReference>
<dbReference type="Pfam" id="PF22703">
    <property type="entry name" value="Cdc6_lid"/>
    <property type="match status" value="1"/>
</dbReference>
<dbReference type="GO" id="GO:0005524">
    <property type="term" value="F:ATP binding"/>
    <property type="evidence" value="ECO:0007669"/>
    <property type="project" value="UniProtKB-UniRule"/>
</dbReference>
<dbReference type="InterPro" id="IPR049945">
    <property type="entry name" value="AAA_22"/>
</dbReference>
<dbReference type="InterPro" id="IPR014277">
    <property type="entry name" value="Orc1/Cdc6_arc"/>
</dbReference>
<dbReference type="Pfam" id="PF13401">
    <property type="entry name" value="AAA_22"/>
    <property type="match status" value="1"/>
</dbReference>
<evidence type="ECO:0000256" key="1">
    <source>
        <dbReference type="ARBA" id="ARBA00006184"/>
    </source>
</evidence>
<comment type="similarity">
    <text evidence="1 5">Belongs to the CDC6/cdc18 family.</text>
</comment>
<dbReference type="SMART" id="SM01074">
    <property type="entry name" value="Cdc6_C"/>
    <property type="match status" value="1"/>
</dbReference>
<dbReference type="InterPro" id="IPR055237">
    <property type="entry name" value="Cdc6_lid"/>
</dbReference>
<proteinExistence type="inferred from homology"/>
<keyword evidence="4 5" id="KW-0067">ATP-binding</keyword>
<dbReference type="InterPro" id="IPR036390">
    <property type="entry name" value="WH_DNA-bd_sf"/>
</dbReference>
<dbReference type="SUPFAM" id="SSF46785">
    <property type="entry name" value="Winged helix' DNA-binding domain"/>
    <property type="match status" value="1"/>
</dbReference>
<feature type="domain" description="Cdc6 C-terminal" evidence="6">
    <location>
        <begin position="317"/>
        <end position="387"/>
    </location>
</feature>
<protein>
    <recommendedName>
        <fullName evidence="5">ORC1-type DNA replication protein</fullName>
    </recommendedName>
</protein>
<organism evidence="7">
    <name type="scientific">Candidatus Methanogaster sp. ANME-2c ERB4</name>
    <dbReference type="NCBI Taxonomy" id="2759911"/>
    <lineage>
        <taxon>Archaea</taxon>
        <taxon>Methanobacteriati</taxon>
        <taxon>Methanobacteriota</taxon>
        <taxon>Stenosarchaea group</taxon>
        <taxon>Methanomicrobia</taxon>
        <taxon>Methanosarcinales</taxon>
        <taxon>ANME-2 cluster</taxon>
        <taxon>Candidatus Methanogasteraceae</taxon>
        <taxon>Candidatus Methanogaster</taxon>
    </lineage>
</organism>
<dbReference type="Gene3D" id="1.10.10.10">
    <property type="entry name" value="Winged helix-like DNA-binding domain superfamily/Winged helix DNA-binding domain"/>
    <property type="match status" value="1"/>
</dbReference>
<comment type="function">
    <text evidence="5">Involved in regulation of DNA replication.</text>
</comment>
<feature type="binding site" evidence="5">
    <location>
        <position position="204"/>
    </location>
    <ligand>
        <name>ATP</name>
        <dbReference type="ChEBI" id="CHEBI:30616"/>
    </ligand>
</feature>
<dbReference type="Gene3D" id="1.10.8.60">
    <property type="match status" value="1"/>
</dbReference>
<name>A0A7G9YPD3_9EURY</name>
<accession>A0A7G9YPD3</accession>
<dbReference type="HAMAP" id="MF_01407">
    <property type="entry name" value="ORC1_type_DNA_replic_protein"/>
    <property type="match status" value="1"/>
</dbReference>
<evidence type="ECO:0000256" key="2">
    <source>
        <dbReference type="ARBA" id="ARBA00022705"/>
    </source>
</evidence>
<sequence length="392" mass="43850">MPGKTLLWDQTLFRRGELFEFDHVPEHFAHRDSQFRSLIFGVRPALQGMRPLNMLCVGPPGTGKTTAVRKAFEELGEHAPGVITAHVNCQASQTRYTIFSQIFQRLIGHAPPTSGVSFKKILDEIAKYLVGNEKILIVALDDINYLFHEKEADNVLYSLLRAYETHPGTKIGVIAILSDDNLSYVFDPKVGSIFLPEEILFPRYAWDEIKGILSDRAKLGFYQGVLSEDVLDVIVDYTSEAGDLRVGIDLLKRSALNSEERASMSISEDDVRLAYQKSRMLHLSRMIASLGSGEQAILEILAKRAEAKEQKGEKGKKKEMVEVEQTAGDLYATFHESTGLGYTRFHAMLHKLATLRLIDAEIATEGVHGRSRRIALRYDSGDVLGAMQPRSL</sequence>
<dbReference type="AlphaFoldDB" id="A0A7G9YPD3"/>
<reference evidence="7" key="1">
    <citation type="submission" date="2020-06" db="EMBL/GenBank/DDBJ databases">
        <title>Unique genomic features of the anaerobic methanotrophic archaea.</title>
        <authorList>
            <person name="Chadwick G.L."/>
            <person name="Skennerton C.T."/>
            <person name="Laso-Perez R."/>
            <person name="Leu A.O."/>
            <person name="Speth D.R."/>
            <person name="Yu H."/>
            <person name="Morgan-Lang C."/>
            <person name="Hatzenpichler R."/>
            <person name="Goudeau D."/>
            <person name="Malmstrom R."/>
            <person name="Brazelton W.J."/>
            <person name="Woyke T."/>
            <person name="Hallam S.J."/>
            <person name="Tyson G.W."/>
            <person name="Wegener G."/>
            <person name="Boetius A."/>
            <person name="Orphan V."/>
        </authorList>
    </citation>
    <scope>NUCLEOTIDE SEQUENCE</scope>
</reference>
<dbReference type="GO" id="GO:0016887">
    <property type="term" value="F:ATP hydrolysis activity"/>
    <property type="evidence" value="ECO:0007669"/>
    <property type="project" value="InterPro"/>
</dbReference>
<dbReference type="InterPro" id="IPR027417">
    <property type="entry name" value="P-loop_NTPase"/>
</dbReference>
<evidence type="ECO:0000256" key="5">
    <source>
        <dbReference type="HAMAP-Rule" id="MF_01407"/>
    </source>
</evidence>
<dbReference type="PANTHER" id="PTHR10763">
    <property type="entry name" value="CELL DIVISION CONTROL PROTEIN 6-RELATED"/>
    <property type="match status" value="1"/>
</dbReference>
<dbReference type="CDD" id="cd01120">
    <property type="entry name" value="RecA-like_superfamily"/>
    <property type="match status" value="1"/>
</dbReference>
<dbReference type="GO" id="GO:0006260">
    <property type="term" value="P:DNA replication"/>
    <property type="evidence" value="ECO:0007669"/>
    <property type="project" value="UniProtKB-UniRule"/>
</dbReference>
<dbReference type="EMBL" id="MT631398">
    <property type="protein sequence ID" value="QNO49867.1"/>
    <property type="molecule type" value="Genomic_DNA"/>
</dbReference>
<evidence type="ECO:0000256" key="4">
    <source>
        <dbReference type="ARBA" id="ARBA00022840"/>
    </source>
</evidence>
<evidence type="ECO:0000313" key="7">
    <source>
        <dbReference type="EMBL" id="QNO49867.1"/>
    </source>
</evidence>
<evidence type="ECO:0000259" key="6">
    <source>
        <dbReference type="SMART" id="SM01074"/>
    </source>
</evidence>
<dbReference type="NCBIfam" id="NF001626">
    <property type="entry name" value="PRK00411.1-5"/>
    <property type="match status" value="1"/>
</dbReference>
<dbReference type="SUPFAM" id="SSF52540">
    <property type="entry name" value="P-loop containing nucleoside triphosphate hydrolases"/>
    <property type="match status" value="1"/>
</dbReference>
<dbReference type="InterPro" id="IPR036388">
    <property type="entry name" value="WH-like_DNA-bd_sf"/>
</dbReference>
<keyword evidence="2 5" id="KW-0235">DNA replication</keyword>
<feature type="binding site" evidence="5">
    <location>
        <position position="216"/>
    </location>
    <ligand>
        <name>ATP</name>
        <dbReference type="ChEBI" id="CHEBI:30616"/>
    </ligand>
</feature>
<dbReference type="NCBIfam" id="NF001624">
    <property type="entry name" value="PRK00411.1-2"/>
    <property type="match status" value="1"/>
</dbReference>
<evidence type="ECO:0000256" key="3">
    <source>
        <dbReference type="ARBA" id="ARBA00022741"/>
    </source>
</evidence>
<dbReference type="Gene3D" id="3.40.50.300">
    <property type="entry name" value="P-loop containing nucleotide triphosphate hydrolases"/>
    <property type="match status" value="1"/>
</dbReference>
<feature type="binding site" evidence="5">
    <location>
        <begin position="62"/>
        <end position="66"/>
    </location>
    <ligand>
        <name>ATP</name>
        <dbReference type="ChEBI" id="CHEBI:30616"/>
    </ligand>
</feature>
<gene>
    <name evidence="7" type="primary">cdc6-2</name>
    <name evidence="7" type="ORF">HMIKAMFF_00027</name>
</gene>
<dbReference type="NCBIfam" id="TIGR02928">
    <property type="entry name" value="orc1/cdc6 family replication initiation protein"/>
    <property type="match status" value="1"/>
</dbReference>
<dbReference type="InterPro" id="IPR015163">
    <property type="entry name" value="Cdc6_C"/>
</dbReference>
<dbReference type="PANTHER" id="PTHR10763:SF26">
    <property type="entry name" value="CELL DIVISION CONTROL PROTEIN 6 HOMOLOG"/>
    <property type="match status" value="1"/>
</dbReference>
<keyword evidence="3 5" id="KW-0547">Nucleotide-binding</keyword>